<organism evidence="3 4">
    <name type="scientific">Necator americanus</name>
    <name type="common">Human hookworm</name>
    <dbReference type="NCBI Taxonomy" id="51031"/>
    <lineage>
        <taxon>Eukaryota</taxon>
        <taxon>Metazoa</taxon>
        <taxon>Ecdysozoa</taxon>
        <taxon>Nematoda</taxon>
        <taxon>Chromadorea</taxon>
        <taxon>Rhabditida</taxon>
        <taxon>Rhabditina</taxon>
        <taxon>Rhabditomorpha</taxon>
        <taxon>Strongyloidea</taxon>
        <taxon>Ancylostomatidae</taxon>
        <taxon>Bunostominae</taxon>
        <taxon>Necator</taxon>
    </lineage>
</organism>
<keyword evidence="2" id="KW-0732">Signal</keyword>
<reference evidence="3 4" key="1">
    <citation type="submission" date="2023-08" db="EMBL/GenBank/DDBJ databases">
        <title>A Necator americanus chromosomal reference genome.</title>
        <authorList>
            <person name="Ilik V."/>
            <person name="Petrzelkova K.J."/>
            <person name="Pardy F."/>
            <person name="Fuh T."/>
            <person name="Niatou-Singa F.S."/>
            <person name="Gouil Q."/>
            <person name="Baker L."/>
            <person name="Ritchie M.E."/>
            <person name="Jex A.R."/>
            <person name="Gazzola D."/>
            <person name="Li H."/>
            <person name="Toshio Fujiwara R."/>
            <person name="Zhan B."/>
            <person name="Aroian R.V."/>
            <person name="Pafco B."/>
            <person name="Schwarz E.M."/>
        </authorList>
    </citation>
    <scope>NUCLEOTIDE SEQUENCE [LARGE SCALE GENOMIC DNA]</scope>
    <source>
        <strain evidence="3 4">Aroian</strain>
        <tissue evidence="3">Whole animal</tissue>
    </source>
</reference>
<evidence type="ECO:0000256" key="1">
    <source>
        <dbReference type="SAM" id="MobiDB-lite"/>
    </source>
</evidence>
<gene>
    <name evidence="3" type="primary">Necator_chrX.g24946</name>
    <name evidence="3" type="ORF">RB195_024781</name>
</gene>
<keyword evidence="4" id="KW-1185">Reference proteome</keyword>
<feature type="signal peptide" evidence="2">
    <location>
        <begin position="1"/>
        <end position="17"/>
    </location>
</feature>
<proteinExistence type="predicted"/>
<evidence type="ECO:0000256" key="2">
    <source>
        <dbReference type="SAM" id="SignalP"/>
    </source>
</evidence>
<protein>
    <submittedName>
        <fullName evidence="3">Uncharacterized protein</fullName>
    </submittedName>
</protein>
<dbReference type="EMBL" id="JAVFWL010000006">
    <property type="protein sequence ID" value="KAK6764584.1"/>
    <property type="molecule type" value="Genomic_DNA"/>
</dbReference>
<sequence>MLCLFYMHVFLVTLVACTNNFYRTLLNGEKFKGFLQVYPVGNDQYVLSFNISKSDGKVRWGLYMSSAPYDTATISENCRRAKKSPHLLRDLPLVEITLNGSQIIGHTVVLSDEVDAVTCATLILPGFPLLRASFHAPPVEGHIHIIPFKDEQARILPDLKYSSEYEDEEPQKTAIEWEFVSRCDEKMMTFRMADGYELGVDSRSAITVHVPNNFTYRMLALFIDGSLFACSPIGNVEIRHVKSGRYSLSQPKRRRSNMRVRGQDEATSPVERGR</sequence>
<evidence type="ECO:0000313" key="3">
    <source>
        <dbReference type="EMBL" id="KAK6764584.1"/>
    </source>
</evidence>
<name>A0ABR1EPL6_NECAM</name>
<comment type="caution">
    <text evidence="3">The sequence shown here is derived from an EMBL/GenBank/DDBJ whole genome shotgun (WGS) entry which is preliminary data.</text>
</comment>
<dbReference type="Proteomes" id="UP001303046">
    <property type="component" value="Unassembled WGS sequence"/>
</dbReference>
<accession>A0ABR1EPL6</accession>
<feature type="chain" id="PRO_5046931660" evidence="2">
    <location>
        <begin position="18"/>
        <end position="274"/>
    </location>
</feature>
<feature type="region of interest" description="Disordered" evidence="1">
    <location>
        <begin position="247"/>
        <end position="274"/>
    </location>
</feature>
<evidence type="ECO:0000313" key="4">
    <source>
        <dbReference type="Proteomes" id="UP001303046"/>
    </source>
</evidence>